<protein>
    <recommendedName>
        <fullName evidence="3">Lipoprotein</fullName>
    </recommendedName>
</protein>
<accession>A0ABT3RR86</accession>
<gene>
    <name evidence="1" type="ORF">OO013_07895</name>
</gene>
<keyword evidence="2" id="KW-1185">Reference proteome</keyword>
<reference evidence="1 2" key="1">
    <citation type="submission" date="2022-11" db="EMBL/GenBank/DDBJ databases">
        <title>The characterization of three novel Bacteroidetes species and genomic analysis of their roles in tidal elemental geochemical cycles.</title>
        <authorList>
            <person name="Ma K."/>
        </authorList>
    </citation>
    <scope>NUCLEOTIDE SEQUENCE [LARGE SCALE GENOMIC DNA]</scope>
    <source>
        <strain evidence="1 2">M17</strain>
    </source>
</reference>
<dbReference type="EMBL" id="JAPFQN010000004">
    <property type="protein sequence ID" value="MCX2743782.1"/>
    <property type="molecule type" value="Genomic_DNA"/>
</dbReference>
<proteinExistence type="predicted"/>
<evidence type="ECO:0008006" key="3">
    <source>
        <dbReference type="Google" id="ProtNLM"/>
    </source>
</evidence>
<evidence type="ECO:0000313" key="1">
    <source>
        <dbReference type="EMBL" id="MCX2743782.1"/>
    </source>
</evidence>
<comment type="caution">
    <text evidence="1">The sequence shown here is derived from an EMBL/GenBank/DDBJ whole genome shotgun (WGS) entry which is preliminary data.</text>
</comment>
<dbReference type="RefSeq" id="WP_266056192.1">
    <property type="nucleotide sequence ID" value="NZ_JAPFQN010000004.1"/>
</dbReference>
<name>A0ABT3RR86_9BACT</name>
<organism evidence="1 2">
    <name type="scientific">Mangrovivirga halotolerans</name>
    <dbReference type="NCBI Taxonomy" id="2993936"/>
    <lineage>
        <taxon>Bacteria</taxon>
        <taxon>Pseudomonadati</taxon>
        <taxon>Bacteroidota</taxon>
        <taxon>Cytophagia</taxon>
        <taxon>Cytophagales</taxon>
        <taxon>Mangrovivirgaceae</taxon>
        <taxon>Mangrovivirga</taxon>
    </lineage>
</organism>
<evidence type="ECO:0000313" key="2">
    <source>
        <dbReference type="Proteomes" id="UP001209885"/>
    </source>
</evidence>
<sequence length="238" mass="27006">MKFFSFLALIVICASCRMFRDTEGYDIKSKHNDDNVVFTTNSKFIYSIDRIKGSDTLGNYIVNHLNDTLVVDRVMLTVLPGSFLGQTKVKWEYLNPNDSVVQKNITGIIEDSTTVWIHPPRSGMPLIFTESAPFPKVKFPLVDNLSWPDGIGNLKGYEEIGLTGSVSFTYKNLGQAGVKTTNKNYKKSWKFFSEGQSCIGLSIHIFHFDEVDGFVYSEYDFPNGEKVILQLEKRIEPM</sequence>
<dbReference type="Proteomes" id="UP001209885">
    <property type="component" value="Unassembled WGS sequence"/>
</dbReference>